<dbReference type="InterPro" id="IPR001387">
    <property type="entry name" value="Cro/C1-type_HTH"/>
</dbReference>
<dbReference type="RefSeq" id="WP_239108282.1">
    <property type="nucleotide sequence ID" value="NZ_BOOF01000009.1"/>
</dbReference>
<name>A0ABQ4GIR2_9ACTN</name>
<reference evidence="2 3" key="1">
    <citation type="submission" date="2021-01" db="EMBL/GenBank/DDBJ databases">
        <title>Whole genome shotgun sequence of Microbispora siamensis NBRC 104113.</title>
        <authorList>
            <person name="Komaki H."/>
            <person name="Tamura T."/>
        </authorList>
    </citation>
    <scope>NUCLEOTIDE SEQUENCE [LARGE SCALE GENOMIC DNA]</scope>
    <source>
        <strain evidence="2 3">NBRC 104113</strain>
    </source>
</reference>
<dbReference type="PANTHER" id="PTHR35010">
    <property type="entry name" value="BLL4672 PROTEIN-RELATED"/>
    <property type="match status" value="1"/>
</dbReference>
<dbReference type="SUPFAM" id="SSF47413">
    <property type="entry name" value="lambda repressor-like DNA-binding domains"/>
    <property type="match status" value="1"/>
</dbReference>
<protein>
    <submittedName>
        <fullName evidence="2">Transcriptional regulator</fullName>
    </submittedName>
</protein>
<accession>A0ABQ4GIR2</accession>
<comment type="caution">
    <text evidence="2">The sequence shown here is derived from an EMBL/GenBank/DDBJ whole genome shotgun (WGS) entry which is preliminary data.</text>
</comment>
<dbReference type="CDD" id="cd00093">
    <property type="entry name" value="HTH_XRE"/>
    <property type="match status" value="1"/>
</dbReference>
<gene>
    <name evidence="2" type="ORF">Msi02_21330</name>
</gene>
<dbReference type="Pfam" id="PF13560">
    <property type="entry name" value="HTH_31"/>
    <property type="match status" value="1"/>
</dbReference>
<dbReference type="InterPro" id="IPR010982">
    <property type="entry name" value="Lambda_DNA-bd_dom_sf"/>
</dbReference>
<dbReference type="Proteomes" id="UP000660454">
    <property type="component" value="Unassembled WGS sequence"/>
</dbReference>
<dbReference type="Pfam" id="PF17765">
    <property type="entry name" value="MLTR_LBD"/>
    <property type="match status" value="1"/>
</dbReference>
<keyword evidence="3" id="KW-1185">Reference proteome</keyword>
<evidence type="ECO:0000259" key="1">
    <source>
        <dbReference type="SMART" id="SM00530"/>
    </source>
</evidence>
<dbReference type="EMBL" id="BOOF01000009">
    <property type="protein sequence ID" value="GIH61316.1"/>
    <property type="molecule type" value="Genomic_DNA"/>
</dbReference>
<dbReference type="InterPro" id="IPR041413">
    <property type="entry name" value="MLTR_LBD"/>
</dbReference>
<evidence type="ECO:0000313" key="3">
    <source>
        <dbReference type="Proteomes" id="UP000660454"/>
    </source>
</evidence>
<organism evidence="2 3">
    <name type="scientific">Microbispora siamensis</name>
    <dbReference type="NCBI Taxonomy" id="564413"/>
    <lineage>
        <taxon>Bacteria</taxon>
        <taxon>Bacillati</taxon>
        <taxon>Actinomycetota</taxon>
        <taxon>Actinomycetes</taxon>
        <taxon>Streptosporangiales</taxon>
        <taxon>Streptosporangiaceae</taxon>
        <taxon>Microbispora</taxon>
    </lineage>
</organism>
<evidence type="ECO:0000313" key="2">
    <source>
        <dbReference type="EMBL" id="GIH61316.1"/>
    </source>
</evidence>
<dbReference type="Gene3D" id="1.10.260.40">
    <property type="entry name" value="lambda repressor-like DNA-binding domains"/>
    <property type="match status" value="1"/>
</dbReference>
<proteinExistence type="predicted"/>
<dbReference type="PANTHER" id="PTHR35010:SF2">
    <property type="entry name" value="BLL4672 PROTEIN"/>
    <property type="match status" value="1"/>
</dbReference>
<dbReference type="Gene3D" id="3.30.450.180">
    <property type="match status" value="1"/>
</dbReference>
<feature type="domain" description="HTH cro/C1-type" evidence="1">
    <location>
        <begin position="17"/>
        <end position="89"/>
    </location>
</feature>
<sequence>MTGIRTRNTRREELAAFLRSRRERIRPEDVGLPPGLRRRTPGLRREEVAQLAGVGVTWYTWLEQGRPINASVQVLDAIARTLRLDAAEREHLYRLADLPEIADPAGDGDGLDAEVHTILRQLDPLPACVYNGRYDLLAWNAAYGTIFASVVGRPRLERNVLWRVFTMPDCCCPLVNKDEELPQMVATLRAAFGRHVGEPAWTGFVTRLSAASPDFARMWAMHEVARPGVRMKLFKHSSVGLIRLTSTSMALAAPPETRIVVYTPMDDESRRRLEWLTVHPEVAHCPLHGEPVHG</sequence>
<dbReference type="SMART" id="SM00530">
    <property type="entry name" value="HTH_XRE"/>
    <property type="match status" value="1"/>
</dbReference>